<feature type="binding site" evidence="8">
    <location>
        <position position="8"/>
    </location>
    <ligand>
        <name>Mg(2+)</name>
        <dbReference type="ChEBI" id="CHEBI:18420"/>
    </ligand>
</feature>
<dbReference type="GO" id="GO:0008897">
    <property type="term" value="F:holo-[acyl-carrier-protein] synthase activity"/>
    <property type="evidence" value="ECO:0007669"/>
    <property type="project" value="UniProtKB-UniRule"/>
</dbReference>
<reference evidence="10 11" key="1">
    <citation type="submission" date="2014-11" db="EMBL/GenBank/DDBJ databases">
        <title>Complete genome sequence and analysis of Lactobacillus hokkaidonensis LOOC260T.</title>
        <authorList>
            <person name="Tanizawa Y."/>
            <person name="Tohno M."/>
            <person name="Kaminuma E."/>
            <person name="Nakamura Y."/>
            <person name="Arita M."/>
        </authorList>
    </citation>
    <scope>NUCLEOTIDE SEQUENCE [LARGE SCALE GENOMIC DNA]</scope>
    <source>
        <strain evidence="10 11">LOOC260</strain>
    </source>
</reference>
<dbReference type="SUPFAM" id="SSF56214">
    <property type="entry name" value="4'-phosphopantetheinyl transferase"/>
    <property type="match status" value="1"/>
</dbReference>
<evidence type="ECO:0000256" key="6">
    <source>
        <dbReference type="ARBA" id="ARBA00023098"/>
    </source>
</evidence>
<dbReference type="RefSeq" id="WP_041092580.1">
    <property type="nucleotide sequence ID" value="NZ_AP014680.1"/>
</dbReference>
<keyword evidence="7 8" id="KW-0275">Fatty acid biosynthesis</keyword>
<dbReference type="InterPro" id="IPR004568">
    <property type="entry name" value="Ppantetheine-prot_Trfase_dom"/>
</dbReference>
<dbReference type="InterPro" id="IPR008278">
    <property type="entry name" value="4-PPantetheinyl_Trfase_dom"/>
</dbReference>
<keyword evidence="2 8" id="KW-0808">Transferase</keyword>
<dbReference type="HOGENOM" id="CLU_089696_1_2_9"/>
<keyword evidence="5 8" id="KW-0460">Magnesium</keyword>
<dbReference type="GO" id="GO:0000287">
    <property type="term" value="F:magnesium ion binding"/>
    <property type="evidence" value="ECO:0007669"/>
    <property type="project" value="UniProtKB-UniRule"/>
</dbReference>
<evidence type="ECO:0000256" key="5">
    <source>
        <dbReference type="ARBA" id="ARBA00022842"/>
    </source>
</evidence>
<comment type="similarity">
    <text evidence="8">Belongs to the P-Pant transferase superfamily. AcpS family.</text>
</comment>
<proteinExistence type="inferred from homology"/>
<keyword evidence="4 8" id="KW-0276">Fatty acid metabolism</keyword>
<dbReference type="AlphaFoldDB" id="A0A0A1GSK8"/>
<dbReference type="Pfam" id="PF01648">
    <property type="entry name" value="ACPS"/>
    <property type="match status" value="1"/>
</dbReference>
<evidence type="ECO:0000313" key="11">
    <source>
        <dbReference type="Proteomes" id="UP000031620"/>
    </source>
</evidence>
<dbReference type="InterPro" id="IPR037143">
    <property type="entry name" value="4-PPantetheinyl_Trfase_dom_sf"/>
</dbReference>
<evidence type="ECO:0000313" key="10">
    <source>
        <dbReference type="EMBL" id="BAP84970.1"/>
    </source>
</evidence>
<dbReference type="NCBIfam" id="TIGR00516">
    <property type="entry name" value="acpS"/>
    <property type="match status" value="1"/>
</dbReference>
<dbReference type="Proteomes" id="UP000031620">
    <property type="component" value="Chromosome"/>
</dbReference>
<dbReference type="KEGG" id="lho:LOOC260_103960"/>
<evidence type="ECO:0000256" key="7">
    <source>
        <dbReference type="ARBA" id="ARBA00023160"/>
    </source>
</evidence>
<evidence type="ECO:0000256" key="8">
    <source>
        <dbReference type="HAMAP-Rule" id="MF_00101"/>
    </source>
</evidence>
<evidence type="ECO:0000256" key="1">
    <source>
        <dbReference type="ARBA" id="ARBA00022516"/>
    </source>
</evidence>
<dbReference type="EC" id="2.7.8.7" evidence="8"/>
<dbReference type="GO" id="GO:0005737">
    <property type="term" value="C:cytoplasm"/>
    <property type="evidence" value="ECO:0007669"/>
    <property type="project" value="UniProtKB-SubCell"/>
</dbReference>
<evidence type="ECO:0000256" key="3">
    <source>
        <dbReference type="ARBA" id="ARBA00022723"/>
    </source>
</evidence>
<comment type="subcellular location">
    <subcellularLocation>
        <location evidence="8">Cytoplasm</location>
    </subcellularLocation>
</comment>
<evidence type="ECO:0000256" key="4">
    <source>
        <dbReference type="ARBA" id="ARBA00022832"/>
    </source>
</evidence>
<comment type="catalytic activity">
    <reaction evidence="8">
        <text>apo-[ACP] + CoA = holo-[ACP] + adenosine 3',5'-bisphosphate + H(+)</text>
        <dbReference type="Rhea" id="RHEA:12068"/>
        <dbReference type="Rhea" id="RHEA-COMP:9685"/>
        <dbReference type="Rhea" id="RHEA-COMP:9690"/>
        <dbReference type="ChEBI" id="CHEBI:15378"/>
        <dbReference type="ChEBI" id="CHEBI:29999"/>
        <dbReference type="ChEBI" id="CHEBI:57287"/>
        <dbReference type="ChEBI" id="CHEBI:58343"/>
        <dbReference type="ChEBI" id="CHEBI:64479"/>
        <dbReference type="EC" id="2.7.8.7"/>
    </reaction>
</comment>
<dbReference type="Gene3D" id="3.90.470.20">
    <property type="entry name" value="4'-phosphopantetheinyl transferase domain"/>
    <property type="match status" value="1"/>
</dbReference>
<feature type="binding site" evidence="8">
    <location>
        <position position="58"/>
    </location>
    <ligand>
        <name>Mg(2+)</name>
        <dbReference type="ChEBI" id="CHEBI:18420"/>
    </ligand>
</feature>
<gene>
    <name evidence="8 10" type="primary">acpS</name>
    <name evidence="10" type="ORF">LOOC260_103960</name>
</gene>
<dbReference type="HAMAP" id="MF_00101">
    <property type="entry name" value="AcpS"/>
    <property type="match status" value="1"/>
</dbReference>
<keyword evidence="8" id="KW-0963">Cytoplasm</keyword>
<dbReference type="NCBIfam" id="TIGR00556">
    <property type="entry name" value="pantethn_trn"/>
    <property type="match status" value="1"/>
</dbReference>
<feature type="domain" description="4'-phosphopantetheinyl transferase" evidence="9">
    <location>
        <begin position="5"/>
        <end position="110"/>
    </location>
</feature>
<keyword evidence="3 8" id="KW-0479">Metal-binding</keyword>
<dbReference type="EMBL" id="AP014680">
    <property type="protein sequence ID" value="BAP84970.1"/>
    <property type="molecule type" value="Genomic_DNA"/>
</dbReference>
<dbReference type="InterPro" id="IPR002582">
    <property type="entry name" value="ACPS"/>
</dbReference>
<organism evidence="10 11">
    <name type="scientific">Paucilactobacillus hokkaidonensis JCM 18461</name>
    <dbReference type="NCBI Taxonomy" id="1291742"/>
    <lineage>
        <taxon>Bacteria</taxon>
        <taxon>Bacillati</taxon>
        <taxon>Bacillota</taxon>
        <taxon>Bacilli</taxon>
        <taxon>Lactobacillales</taxon>
        <taxon>Lactobacillaceae</taxon>
        <taxon>Paucilactobacillus</taxon>
    </lineage>
</organism>
<keyword evidence="6 8" id="KW-0443">Lipid metabolism</keyword>
<dbReference type="GO" id="GO:0006633">
    <property type="term" value="P:fatty acid biosynthetic process"/>
    <property type="evidence" value="ECO:0007669"/>
    <property type="project" value="UniProtKB-UniRule"/>
</dbReference>
<evidence type="ECO:0000256" key="2">
    <source>
        <dbReference type="ARBA" id="ARBA00022679"/>
    </source>
</evidence>
<dbReference type="STRING" id="1291742.LOOC260_103960"/>
<accession>A0A0A1GSK8</accession>
<name>A0A0A1GSK8_9LACO</name>
<keyword evidence="1 8" id="KW-0444">Lipid biosynthesis</keyword>
<sequence length="120" mass="13511">MIFGTGIDLTEISRIDQMQVKHPHFADKVLTSKELLQYDQLKGQSKREFLAGRFSLKESFSKAYGTGIGEQLSFQDIEILNNEVGRPILTHTVFDGEAHVSVSHIHDLVVTQVILEKESV</sequence>
<comment type="function">
    <text evidence="8">Transfers the 4'-phosphopantetheine moiety from coenzyme A to a Ser of acyl-carrier-protein.</text>
</comment>
<comment type="cofactor">
    <cofactor evidence="8">
        <name>Mg(2+)</name>
        <dbReference type="ChEBI" id="CHEBI:18420"/>
    </cofactor>
</comment>
<protein>
    <recommendedName>
        <fullName evidence="8">Holo-[acyl-carrier-protein] synthase</fullName>
        <shortName evidence="8">Holo-ACP synthase</shortName>
        <ecNumber evidence="8">2.7.8.7</ecNumber>
    </recommendedName>
    <alternativeName>
        <fullName evidence="8">4'-phosphopantetheinyl transferase AcpS</fullName>
    </alternativeName>
</protein>
<evidence type="ECO:0000259" key="9">
    <source>
        <dbReference type="Pfam" id="PF01648"/>
    </source>
</evidence>